<accession>A0A5P8W9I1</accession>
<evidence type="ECO:0008006" key="3">
    <source>
        <dbReference type="Google" id="ProtNLM"/>
    </source>
</evidence>
<name>A0A5P8W9I1_9NOSO</name>
<proteinExistence type="predicted"/>
<organism evidence="1 2">
    <name type="scientific">Nostoc sphaeroides CCNUC1</name>
    <dbReference type="NCBI Taxonomy" id="2653204"/>
    <lineage>
        <taxon>Bacteria</taxon>
        <taxon>Bacillati</taxon>
        <taxon>Cyanobacteriota</taxon>
        <taxon>Cyanophyceae</taxon>
        <taxon>Nostocales</taxon>
        <taxon>Nostocaceae</taxon>
        <taxon>Nostoc</taxon>
    </lineage>
</organism>
<reference evidence="1 2" key="1">
    <citation type="submission" date="2019-10" db="EMBL/GenBank/DDBJ databases">
        <title>Genomic and transcriptomic insights into the perfect genentic adaptation of a filamentous nitrogen-fixing cyanobacterium to rice fields.</title>
        <authorList>
            <person name="Chen Z."/>
        </authorList>
    </citation>
    <scope>NUCLEOTIDE SEQUENCE [LARGE SCALE GENOMIC DNA]</scope>
    <source>
        <strain evidence="1">CCNUC1</strain>
    </source>
</reference>
<dbReference type="EMBL" id="CP045226">
    <property type="protein sequence ID" value="QFS49415.1"/>
    <property type="molecule type" value="Genomic_DNA"/>
</dbReference>
<dbReference type="KEGG" id="nsh:GXM_06909"/>
<dbReference type="AlphaFoldDB" id="A0A5P8W9I1"/>
<protein>
    <recommendedName>
        <fullName evidence="3">CopG family transcriptional regulator</fullName>
    </recommendedName>
</protein>
<gene>
    <name evidence="1" type="ORF">GXM_06909</name>
</gene>
<evidence type="ECO:0000313" key="1">
    <source>
        <dbReference type="EMBL" id="QFS49415.1"/>
    </source>
</evidence>
<keyword evidence="2" id="KW-1185">Reference proteome</keyword>
<evidence type="ECO:0000313" key="2">
    <source>
        <dbReference type="Proteomes" id="UP000326678"/>
    </source>
</evidence>
<sequence>MTIRIPQQELDLLDAYCEQVSRTKSDVLRDFIRSLSKKVTKSE</sequence>
<dbReference type="Proteomes" id="UP000326678">
    <property type="component" value="Chromosome Gxm1"/>
</dbReference>